<dbReference type="Proteomes" id="UP000031036">
    <property type="component" value="Unassembled WGS sequence"/>
</dbReference>
<evidence type="ECO:0000313" key="2">
    <source>
        <dbReference type="Proteomes" id="UP000031036"/>
    </source>
</evidence>
<sequence>MSVDAVQSSNFVNGYRILSIRRQYDECPLSSSLAIVKRVSILRKMKNEIQARGDVNVYYIIRYSLNGLVISFVRGEIYEAINPLRNLKKFLTSAVDKERNTRFSLRIIVSIRRGPWDKTNSSADAKSNVV</sequence>
<dbReference type="EMBL" id="JPKZ01000908">
    <property type="protein sequence ID" value="KHN84618.1"/>
    <property type="molecule type" value="Genomic_DNA"/>
</dbReference>
<comment type="caution">
    <text evidence="1">The sequence shown here is derived from an EMBL/GenBank/DDBJ whole genome shotgun (WGS) entry which is preliminary data.</text>
</comment>
<protein>
    <submittedName>
        <fullName evidence="1">Uncharacterized protein</fullName>
    </submittedName>
</protein>
<dbReference type="AlphaFoldDB" id="A0A0B2VSC7"/>
<organism evidence="1 2">
    <name type="scientific">Toxocara canis</name>
    <name type="common">Canine roundworm</name>
    <dbReference type="NCBI Taxonomy" id="6265"/>
    <lineage>
        <taxon>Eukaryota</taxon>
        <taxon>Metazoa</taxon>
        <taxon>Ecdysozoa</taxon>
        <taxon>Nematoda</taxon>
        <taxon>Chromadorea</taxon>
        <taxon>Rhabditida</taxon>
        <taxon>Spirurina</taxon>
        <taxon>Ascaridomorpha</taxon>
        <taxon>Ascaridoidea</taxon>
        <taxon>Toxocaridae</taxon>
        <taxon>Toxocara</taxon>
    </lineage>
</organism>
<keyword evidence="2" id="KW-1185">Reference proteome</keyword>
<gene>
    <name evidence="1" type="ORF">Tcan_10893</name>
</gene>
<accession>A0A0B2VSC7</accession>
<proteinExistence type="predicted"/>
<name>A0A0B2VSC7_TOXCA</name>
<evidence type="ECO:0000313" key="1">
    <source>
        <dbReference type="EMBL" id="KHN84618.1"/>
    </source>
</evidence>
<reference evidence="1 2" key="1">
    <citation type="submission" date="2014-11" db="EMBL/GenBank/DDBJ databases">
        <title>Genetic blueprint of the zoonotic pathogen Toxocara canis.</title>
        <authorList>
            <person name="Zhu X.-Q."/>
            <person name="Korhonen P.K."/>
            <person name="Cai H."/>
            <person name="Young N.D."/>
            <person name="Nejsum P."/>
            <person name="von Samson-Himmelstjerna G."/>
            <person name="Boag P.R."/>
            <person name="Tan P."/>
            <person name="Li Q."/>
            <person name="Min J."/>
            <person name="Yang Y."/>
            <person name="Wang X."/>
            <person name="Fang X."/>
            <person name="Hall R.S."/>
            <person name="Hofmann A."/>
            <person name="Sternberg P.W."/>
            <person name="Jex A.R."/>
            <person name="Gasser R.B."/>
        </authorList>
    </citation>
    <scope>NUCLEOTIDE SEQUENCE [LARGE SCALE GENOMIC DNA]</scope>
    <source>
        <strain evidence="1">PN_DK_2014</strain>
    </source>
</reference>